<sequence>MSPSGLVTTTASGRRWPPKGSSRPRFGRLESVAPTPPSSFEASNSWLLLEASNSWLLLEAHSLGLESSLSVEAEAEERRIPWLGVTRPAVADCKPDRLERSQAGVENDDRRRAASFGPVSRGDGETERLGLADEPGVEALACSGTKQEMQKERG</sequence>
<reference evidence="2" key="1">
    <citation type="submission" date="2018-11" db="EMBL/GenBank/DDBJ databases">
        <authorList>
            <consortium name="Pathogen Informatics"/>
        </authorList>
    </citation>
    <scope>NUCLEOTIDE SEQUENCE</scope>
</reference>
<feature type="compositionally biased region" description="Polar residues" evidence="1">
    <location>
        <begin position="1"/>
        <end position="12"/>
    </location>
</feature>
<gene>
    <name evidence="2" type="ORF">PXEA_LOCUS23592</name>
</gene>
<accession>A0A448X7S5</accession>
<protein>
    <submittedName>
        <fullName evidence="2">Uncharacterized protein</fullName>
    </submittedName>
</protein>
<organism evidence="2 3">
    <name type="scientific">Protopolystoma xenopodis</name>
    <dbReference type="NCBI Taxonomy" id="117903"/>
    <lineage>
        <taxon>Eukaryota</taxon>
        <taxon>Metazoa</taxon>
        <taxon>Spiralia</taxon>
        <taxon>Lophotrochozoa</taxon>
        <taxon>Platyhelminthes</taxon>
        <taxon>Monogenea</taxon>
        <taxon>Polyopisthocotylea</taxon>
        <taxon>Polystomatidea</taxon>
        <taxon>Polystomatidae</taxon>
        <taxon>Protopolystoma</taxon>
    </lineage>
</organism>
<keyword evidence="3" id="KW-1185">Reference proteome</keyword>
<evidence type="ECO:0000256" key="1">
    <source>
        <dbReference type="SAM" id="MobiDB-lite"/>
    </source>
</evidence>
<dbReference type="EMBL" id="CAAALY010109887">
    <property type="protein sequence ID" value="VEL30152.1"/>
    <property type="molecule type" value="Genomic_DNA"/>
</dbReference>
<name>A0A448X7S5_9PLAT</name>
<proteinExistence type="predicted"/>
<evidence type="ECO:0000313" key="2">
    <source>
        <dbReference type="EMBL" id="VEL30152.1"/>
    </source>
</evidence>
<dbReference type="Proteomes" id="UP000784294">
    <property type="component" value="Unassembled WGS sequence"/>
</dbReference>
<feature type="compositionally biased region" description="Basic and acidic residues" evidence="1">
    <location>
        <begin position="122"/>
        <end position="131"/>
    </location>
</feature>
<dbReference type="AlphaFoldDB" id="A0A448X7S5"/>
<evidence type="ECO:0000313" key="3">
    <source>
        <dbReference type="Proteomes" id="UP000784294"/>
    </source>
</evidence>
<comment type="caution">
    <text evidence="2">The sequence shown here is derived from an EMBL/GenBank/DDBJ whole genome shotgun (WGS) entry which is preliminary data.</text>
</comment>
<feature type="region of interest" description="Disordered" evidence="1">
    <location>
        <begin position="98"/>
        <end position="154"/>
    </location>
</feature>
<feature type="region of interest" description="Disordered" evidence="1">
    <location>
        <begin position="1"/>
        <end position="41"/>
    </location>
</feature>